<dbReference type="Pfam" id="PF21317">
    <property type="entry name" value="BetaGal_ABD_1"/>
    <property type="match status" value="1"/>
</dbReference>
<evidence type="ECO:0000256" key="5">
    <source>
        <dbReference type="RuleBase" id="RU003679"/>
    </source>
</evidence>
<dbReference type="Proteomes" id="UP000490980">
    <property type="component" value="Unassembled WGS sequence"/>
</dbReference>
<dbReference type="Pfam" id="PF01301">
    <property type="entry name" value="Glyco_hydro_35"/>
    <property type="match status" value="1"/>
</dbReference>
<reference evidence="10 11" key="1">
    <citation type="submission" date="2020-03" db="EMBL/GenBank/DDBJ databases">
        <authorList>
            <person name="Lai Q."/>
        </authorList>
    </citation>
    <scope>NUCLEOTIDE SEQUENCE [LARGE SCALE GENOMIC DNA]</scope>
    <source>
        <strain evidence="10 11">CCUG 25036</strain>
    </source>
</reference>
<feature type="domain" description="Beta-galactosidase galactose-binding" evidence="9">
    <location>
        <begin position="527"/>
        <end position="584"/>
    </location>
</feature>
<keyword evidence="2" id="KW-0378">Hydrolase</keyword>
<dbReference type="PANTHER" id="PTHR23421">
    <property type="entry name" value="BETA-GALACTOSIDASE RELATED"/>
    <property type="match status" value="1"/>
</dbReference>
<keyword evidence="3" id="KW-0326">Glycosidase</keyword>
<dbReference type="Gene3D" id="3.20.20.80">
    <property type="entry name" value="Glycosidases"/>
    <property type="match status" value="1"/>
</dbReference>
<keyword evidence="11" id="KW-1185">Reference proteome</keyword>
<comment type="similarity">
    <text evidence="1 5">Belongs to the glycosyl hydrolase 35 family.</text>
</comment>
<dbReference type="InterPro" id="IPR017853">
    <property type="entry name" value="GH"/>
</dbReference>
<evidence type="ECO:0000256" key="1">
    <source>
        <dbReference type="ARBA" id="ARBA00009809"/>
    </source>
</evidence>
<dbReference type="AlphaFoldDB" id="A0A7X5UBF8"/>
<proteinExistence type="inferred from homology"/>
<keyword evidence="6" id="KW-0732">Signal</keyword>
<evidence type="ECO:0000259" key="8">
    <source>
        <dbReference type="Pfam" id="PF21317"/>
    </source>
</evidence>
<dbReference type="InterPro" id="IPR048913">
    <property type="entry name" value="BetaGal_gal-bd"/>
</dbReference>
<dbReference type="InterPro" id="IPR048912">
    <property type="entry name" value="BetaGal1-like_ABD1"/>
</dbReference>
<evidence type="ECO:0000256" key="2">
    <source>
        <dbReference type="ARBA" id="ARBA00022801"/>
    </source>
</evidence>
<dbReference type="Gene3D" id="2.60.120.260">
    <property type="entry name" value="Galactose-binding domain-like"/>
    <property type="match status" value="2"/>
</dbReference>
<dbReference type="GO" id="GO:0005975">
    <property type="term" value="P:carbohydrate metabolic process"/>
    <property type="evidence" value="ECO:0007669"/>
    <property type="project" value="InterPro"/>
</dbReference>
<organism evidence="10 11">
    <name type="scientific">Luteibacter anthropi</name>
    <dbReference type="NCBI Taxonomy" id="564369"/>
    <lineage>
        <taxon>Bacteria</taxon>
        <taxon>Pseudomonadati</taxon>
        <taxon>Pseudomonadota</taxon>
        <taxon>Gammaproteobacteria</taxon>
        <taxon>Lysobacterales</taxon>
        <taxon>Rhodanobacteraceae</taxon>
        <taxon>Luteibacter</taxon>
    </lineage>
</organism>
<gene>
    <name evidence="10" type="ORF">HBF25_13565</name>
</gene>
<evidence type="ECO:0000313" key="10">
    <source>
        <dbReference type="EMBL" id="NII07409.1"/>
    </source>
</evidence>
<dbReference type="SUPFAM" id="SSF51445">
    <property type="entry name" value="(Trans)glycosidases"/>
    <property type="match status" value="1"/>
</dbReference>
<evidence type="ECO:0000313" key="11">
    <source>
        <dbReference type="Proteomes" id="UP000490980"/>
    </source>
</evidence>
<dbReference type="GO" id="GO:0004565">
    <property type="term" value="F:beta-galactosidase activity"/>
    <property type="evidence" value="ECO:0007669"/>
    <property type="project" value="InterPro"/>
</dbReference>
<dbReference type="Pfam" id="PF21467">
    <property type="entry name" value="BetaGal_gal-bd"/>
    <property type="match status" value="1"/>
</dbReference>
<evidence type="ECO:0000259" key="9">
    <source>
        <dbReference type="Pfam" id="PF21467"/>
    </source>
</evidence>
<accession>A0A7X5UBF8</accession>
<dbReference type="InterPro" id="IPR026283">
    <property type="entry name" value="B-gal_1-like"/>
</dbReference>
<dbReference type="InterPro" id="IPR001944">
    <property type="entry name" value="Glycoside_Hdrlase_35"/>
</dbReference>
<evidence type="ECO:0000256" key="6">
    <source>
        <dbReference type="SAM" id="SignalP"/>
    </source>
</evidence>
<comment type="caution">
    <text evidence="10">The sequence shown here is derived from an EMBL/GenBank/DDBJ whole genome shotgun (WGS) entry which is preliminary data.</text>
</comment>
<feature type="domain" description="Glycoside hydrolase 35 catalytic" evidence="7">
    <location>
        <begin position="33"/>
        <end position="349"/>
    </location>
</feature>
<dbReference type="EMBL" id="JAARLZ010000007">
    <property type="protein sequence ID" value="NII07409.1"/>
    <property type="molecule type" value="Genomic_DNA"/>
</dbReference>
<feature type="signal peptide" evidence="6">
    <location>
        <begin position="1"/>
        <end position="22"/>
    </location>
</feature>
<evidence type="ECO:0000256" key="4">
    <source>
        <dbReference type="PIRSR" id="PIRSR006336-1"/>
    </source>
</evidence>
<dbReference type="PRINTS" id="PR00742">
    <property type="entry name" value="GLHYDRLASE35"/>
</dbReference>
<sequence length="610" mass="67097">MKGRVVSVLAGMALAMAVPSWAGSPLAIDGDHFVRDGKPWLVRSGEMHYPRIPHEAWRDRLRKAKAMGLNTITTYAFWNVNEPEPGKFDFSGDGDIASFIRIAKEEGLDVILRPGPYVCAEWDFGGFPAWLLRTPGLRVRSYDPRFLAATDAWFKRLHQELEPLLSSHGGNIVMVQVENEYGSYGEDRDYLEAIHKQIVAAGFDVPLFMSNGPGPGRMEPGTLPGLLPVINFDGDAADAKQAFDESAPYLAGHPKMTGEYWSGWYDRWGEPHQTRTAAVATSAVGWFIDNNVSFNLYMVDGGTNFGWMAGANEENHVYKPVTTSYDYDAPIDEAGRLTPKYMALRKLIGAHLNPGETLAKLPASSPTMAIASFKLDTSVSLLDALPALSKPQSSVRVRSMEAFGQNHGLILYRKRLDTNVTGKLDLGPVRDLATVLVDGEPRGTLDRRLDQRTLDTPLKSGDTLDLLVENMGRVNFGSAVPDEYKGLRHEVTIGKDTLSNWQVYPLPLNDLSALPFHPGTDAKGPRFLHGGFELAKVAGGSFLDMRAGSQGHVWINGHHLGRYWNIGPQQTLFVPAEWLRKGHNDVVVLEMGARGPADLAGLTDPIFATH</sequence>
<evidence type="ECO:0000259" key="7">
    <source>
        <dbReference type="Pfam" id="PF01301"/>
    </source>
</evidence>
<dbReference type="RefSeq" id="WP_166949269.1">
    <property type="nucleotide sequence ID" value="NZ_JAARLZ010000007.1"/>
</dbReference>
<feature type="domain" description="Beta-galactosidase 1-like first all-beta" evidence="8">
    <location>
        <begin position="399"/>
        <end position="507"/>
    </location>
</feature>
<dbReference type="InterPro" id="IPR008979">
    <property type="entry name" value="Galactose-bd-like_sf"/>
</dbReference>
<dbReference type="InterPro" id="IPR031330">
    <property type="entry name" value="Gly_Hdrlase_35_cat"/>
</dbReference>
<evidence type="ECO:0000256" key="3">
    <source>
        <dbReference type="ARBA" id="ARBA00023295"/>
    </source>
</evidence>
<dbReference type="SUPFAM" id="SSF49785">
    <property type="entry name" value="Galactose-binding domain-like"/>
    <property type="match status" value="1"/>
</dbReference>
<dbReference type="PIRSF" id="PIRSF006336">
    <property type="entry name" value="B-gal"/>
    <property type="match status" value="1"/>
</dbReference>
<name>A0A7X5UBF8_9GAMM</name>
<feature type="active site" description="Nucleophile" evidence="4">
    <location>
        <position position="259"/>
    </location>
</feature>
<feature type="active site" description="Proton donor" evidence="4">
    <location>
        <position position="180"/>
    </location>
</feature>
<protein>
    <submittedName>
        <fullName evidence="10">Beta-galactosidase</fullName>
    </submittedName>
</protein>
<feature type="chain" id="PRO_5031123736" evidence="6">
    <location>
        <begin position="23"/>
        <end position="610"/>
    </location>
</feature>